<evidence type="ECO:0000256" key="4">
    <source>
        <dbReference type="SAM" id="MobiDB-lite"/>
    </source>
</evidence>
<dbReference type="Gene3D" id="3.30.450.90">
    <property type="match status" value="1"/>
</dbReference>
<dbReference type="Gene3D" id="3.30.300.160">
    <property type="entry name" value="Type II secretion system, protein E, N-terminal domain"/>
    <property type="match status" value="1"/>
</dbReference>
<evidence type="ECO:0000256" key="1">
    <source>
        <dbReference type="ARBA" id="ARBA00006611"/>
    </source>
</evidence>
<dbReference type="Gene3D" id="1.10.40.70">
    <property type="match status" value="1"/>
</dbReference>
<dbReference type="RefSeq" id="WP_332081973.1">
    <property type="nucleotide sequence ID" value="NZ_JAZHYN010000028.1"/>
</dbReference>
<dbReference type="SMART" id="SM00382">
    <property type="entry name" value="AAA"/>
    <property type="match status" value="1"/>
</dbReference>
<dbReference type="PANTHER" id="PTHR30258">
    <property type="entry name" value="TYPE II SECRETION SYSTEM PROTEIN GSPE-RELATED"/>
    <property type="match status" value="1"/>
</dbReference>
<evidence type="ECO:0000313" key="6">
    <source>
        <dbReference type="EMBL" id="MEF3366952.1"/>
    </source>
</evidence>
<dbReference type="InterPro" id="IPR027417">
    <property type="entry name" value="P-loop_NTPase"/>
</dbReference>
<keyword evidence="3" id="KW-0067">ATP-binding</keyword>
<dbReference type="InterPro" id="IPR007831">
    <property type="entry name" value="T2SS_GspE_N"/>
</dbReference>
<dbReference type="PANTHER" id="PTHR30258:SF2">
    <property type="entry name" value="COMG OPERON PROTEIN 1"/>
    <property type="match status" value="1"/>
</dbReference>
<dbReference type="PROSITE" id="PS00662">
    <property type="entry name" value="T2SP_E"/>
    <property type="match status" value="1"/>
</dbReference>
<dbReference type="Pfam" id="PF00437">
    <property type="entry name" value="T2SSE"/>
    <property type="match status" value="1"/>
</dbReference>
<dbReference type="InterPro" id="IPR001482">
    <property type="entry name" value="T2SS/T4SS_dom"/>
</dbReference>
<protein>
    <submittedName>
        <fullName evidence="6">GspE/PulE family protein</fullName>
    </submittedName>
</protein>
<dbReference type="Gene3D" id="3.40.50.300">
    <property type="entry name" value="P-loop containing nucleotide triphosphate hydrolases"/>
    <property type="match status" value="1"/>
</dbReference>
<feature type="compositionally biased region" description="Basic and acidic residues" evidence="4">
    <location>
        <begin position="1"/>
        <end position="10"/>
    </location>
</feature>
<proteinExistence type="inferred from homology"/>
<dbReference type="InterPro" id="IPR003593">
    <property type="entry name" value="AAA+_ATPase"/>
</dbReference>
<evidence type="ECO:0000256" key="3">
    <source>
        <dbReference type="ARBA" id="ARBA00022840"/>
    </source>
</evidence>
<evidence type="ECO:0000256" key="2">
    <source>
        <dbReference type="ARBA" id="ARBA00022741"/>
    </source>
</evidence>
<dbReference type="EMBL" id="JAZHYN010000028">
    <property type="protein sequence ID" value="MEF3366952.1"/>
    <property type="molecule type" value="Genomic_DNA"/>
</dbReference>
<keyword evidence="7" id="KW-1185">Reference proteome</keyword>
<comment type="similarity">
    <text evidence="1">Belongs to the GSP E family.</text>
</comment>
<accession>A0ABU7XIS6</accession>
<reference evidence="6 7" key="1">
    <citation type="submission" date="2024-02" db="EMBL/GenBank/DDBJ databases">
        <authorList>
            <person name="Grouzdev D."/>
        </authorList>
    </citation>
    <scope>NUCLEOTIDE SEQUENCE [LARGE SCALE GENOMIC DNA]</scope>
    <source>
        <strain evidence="6 7">9N</strain>
    </source>
</reference>
<sequence length="585" mass="64482">METLPRHVEQDTDGGSGPRRVEANSPHFAEAFSEFLLREKAIDELALQRSQRAARQSGERFDRVLTKLGLVPEADLWAHLGKFLRIPPFEAGDLPLEPPLSDVIPEKFIRANGLLPLGAQGGRLTLAVTDPLDLEPVDALAYATGLEIELRLATPAQFQKAWSTLYGGRQDGVSIVDNDQRAHEASEFDLQRLRDIANEAPVVRRVNQIVADAIEARASDIHIEPSLEAVQVRYRIDGALRNAETLPPGLKAAIASRIKIMARLDIAERRLPQDGRIKLAIRGVDIDFRVSTLPTAHGESIVLRILDRSQVALDFDRLGFEPRTTAQLRQAMRNPNGIVLVTGPTGSGKTTTLYTALKELTMPDVKVFTVEDPIEYQLAGVNQVQVQPAIGLDFPNTLRAILRQDPDIIMIGEIRDAETARIAIQASLTGHLVFSTLHTNSAAASITRLIDMGVENYLIASTVKAVLAQRLVRRLCPHCAAPLETRDRWRAQLAAEAFAAEPERLSSPKGCPHCRNLGYSGRSTIAELLIMNERMQRLVCENAPDANLEAAARENGMTTMYQCGMAKAWRGETSVEEVARVTRMD</sequence>
<comment type="caution">
    <text evidence="6">The sequence shown here is derived from an EMBL/GenBank/DDBJ whole genome shotgun (WGS) entry which is preliminary data.</text>
</comment>
<evidence type="ECO:0000259" key="5">
    <source>
        <dbReference type="PROSITE" id="PS00662"/>
    </source>
</evidence>
<organism evidence="6 7">
    <name type="scientific">Methylocystis borbori</name>
    <dbReference type="NCBI Taxonomy" id="3118750"/>
    <lineage>
        <taxon>Bacteria</taxon>
        <taxon>Pseudomonadati</taxon>
        <taxon>Pseudomonadota</taxon>
        <taxon>Alphaproteobacteria</taxon>
        <taxon>Hyphomicrobiales</taxon>
        <taxon>Methylocystaceae</taxon>
        <taxon>Methylocystis</taxon>
    </lineage>
</organism>
<dbReference type="SUPFAM" id="SSF52540">
    <property type="entry name" value="P-loop containing nucleoside triphosphate hydrolases"/>
    <property type="match status" value="1"/>
</dbReference>
<dbReference type="Pfam" id="PF05157">
    <property type="entry name" value="MshEN"/>
    <property type="match status" value="1"/>
</dbReference>
<dbReference type="InterPro" id="IPR037257">
    <property type="entry name" value="T2SS_E_N_sf"/>
</dbReference>
<feature type="domain" description="Bacterial type II secretion system protein E" evidence="5">
    <location>
        <begin position="402"/>
        <end position="416"/>
    </location>
</feature>
<name>A0ABU7XIS6_9HYPH</name>
<evidence type="ECO:0000313" key="7">
    <source>
        <dbReference type="Proteomes" id="UP001350748"/>
    </source>
</evidence>
<gene>
    <name evidence="6" type="ORF">V3H18_10445</name>
</gene>
<dbReference type="Proteomes" id="UP001350748">
    <property type="component" value="Unassembled WGS sequence"/>
</dbReference>
<dbReference type="CDD" id="cd01129">
    <property type="entry name" value="PulE-GspE-like"/>
    <property type="match status" value="1"/>
</dbReference>
<keyword evidence="2" id="KW-0547">Nucleotide-binding</keyword>
<dbReference type="SUPFAM" id="SSF160246">
    <property type="entry name" value="EspE N-terminal domain-like"/>
    <property type="match status" value="1"/>
</dbReference>
<feature type="region of interest" description="Disordered" evidence="4">
    <location>
        <begin position="1"/>
        <end position="23"/>
    </location>
</feature>